<dbReference type="Proteomes" id="UP001139971">
    <property type="component" value="Unassembled WGS sequence"/>
</dbReference>
<evidence type="ECO:0000313" key="3">
    <source>
        <dbReference type="EMBL" id="MDC8013987.1"/>
    </source>
</evidence>
<dbReference type="GO" id="GO:0015562">
    <property type="term" value="F:efflux transmembrane transporter activity"/>
    <property type="evidence" value="ECO:0007669"/>
    <property type="project" value="InterPro"/>
</dbReference>
<protein>
    <submittedName>
        <fullName evidence="3">TolC family protein</fullName>
    </submittedName>
</protein>
<comment type="similarity">
    <text evidence="1 2">Belongs to the outer membrane factor (OMF) (TC 1.B.17) family.</text>
</comment>
<dbReference type="Gene3D" id="1.20.1600.10">
    <property type="entry name" value="Outer membrane efflux proteins (OEP)"/>
    <property type="match status" value="1"/>
</dbReference>
<evidence type="ECO:0000313" key="4">
    <source>
        <dbReference type="Proteomes" id="UP001139971"/>
    </source>
</evidence>
<dbReference type="SUPFAM" id="SSF56954">
    <property type="entry name" value="Outer membrane efflux proteins (OEP)"/>
    <property type="match status" value="1"/>
</dbReference>
<keyword evidence="2" id="KW-0812">Transmembrane</keyword>
<name>A0A9X3YKK3_9GAMM</name>
<dbReference type="InterPro" id="IPR010131">
    <property type="entry name" value="MdtP/NodT-like"/>
</dbReference>
<feature type="signal peptide" evidence="2">
    <location>
        <begin position="1"/>
        <end position="23"/>
    </location>
</feature>
<proteinExistence type="inferred from homology"/>
<evidence type="ECO:0000256" key="1">
    <source>
        <dbReference type="ARBA" id="ARBA00007613"/>
    </source>
</evidence>
<dbReference type="PANTHER" id="PTHR30203">
    <property type="entry name" value="OUTER MEMBRANE CATION EFFLUX PROTEIN"/>
    <property type="match status" value="1"/>
</dbReference>
<dbReference type="NCBIfam" id="TIGR01845">
    <property type="entry name" value="outer_NodT"/>
    <property type="match status" value="1"/>
</dbReference>
<comment type="caution">
    <text evidence="3">The sequence shown here is derived from an EMBL/GenBank/DDBJ whole genome shotgun (WGS) entry which is preliminary data.</text>
</comment>
<evidence type="ECO:0000256" key="2">
    <source>
        <dbReference type="RuleBase" id="RU362097"/>
    </source>
</evidence>
<feature type="chain" id="PRO_5041018810" evidence="2">
    <location>
        <begin position="24"/>
        <end position="475"/>
    </location>
</feature>
<comment type="subcellular location">
    <subcellularLocation>
        <location evidence="2">Cell outer membrane</location>
        <topology evidence="2">Lipid-anchor</topology>
    </subcellularLocation>
</comment>
<keyword evidence="2" id="KW-0564">Palmitate</keyword>
<keyword evidence="4" id="KW-1185">Reference proteome</keyword>
<organism evidence="3 4">
    <name type="scientific">Tahibacter soli</name>
    <dbReference type="NCBI Taxonomy" id="2983605"/>
    <lineage>
        <taxon>Bacteria</taxon>
        <taxon>Pseudomonadati</taxon>
        <taxon>Pseudomonadota</taxon>
        <taxon>Gammaproteobacteria</taxon>
        <taxon>Lysobacterales</taxon>
        <taxon>Rhodanobacteraceae</taxon>
        <taxon>Tahibacter</taxon>
    </lineage>
</organism>
<dbReference type="EMBL" id="JAOVZO020000018">
    <property type="protein sequence ID" value="MDC8013987.1"/>
    <property type="molecule type" value="Genomic_DNA"/>
</dbReference>
<keyword evidence="2" id="KW-0472">Membrane</keyword>
<dbReference type="Pfam" id="PF02321">
    <property type="entry name" value="OEP"/>
    <property type="match status" value="2"/>
</dbReference>
<dbReference type="InterPro" id="IPR003423">
    <property type="entry name" value="OMP_efflux"/>
</dbReference>
<keyword evidence="2" id="KW-0449">Lipoprotein</keyword>
<sequence length="475" mass="50764">MFTKKRFTRTTAAALLAATLAGCAVGPDYVRPDTPDVALRNADPAHYDTAPAPAQWWRQFDDPVLAGLVDRALTAAFDVRLAVARVDAARAAFTEARLDQLPHVTVGADYAHSRQQQPGSGSGERVELESRSAGFDARWELDLFGRVRRQTEAARAELGAREANLRDAQVTVAAEVARNYFQLRGAQRQLGVARDNRDNQRETLRLTQFRFDEGGGTELDVASSRARLAATEATIPSFEAAEKRYAYRLAVLLGQKPGALDAELAPKTAPAYVKALPIGDVANLLRRRPDVRAAERNLAAATARVGVATADLYPRISVAGFIGFLAGTGTGLGDAASKAWSVNPSVSWTGLDFGSARARLRTSKADADGALAAYEQSLLVALEDTENAFVNYGKQTARLASLVDQAQASRRAAQLAEIQFREGGADFLLLLDAQRTLLSAEDAVAQAETDVNTGAVAVYKALGGIDDDAAPIAAR</sequence>
<accession>A0A9X3YKK3</accession>
<reference evidence="3" key="1">
    <citation type="submission" date="2023-02" db="EMBL/GenBank/DDBJ databases">
        <title>Tahibacter soli sp. nov. isolated from soil.</title>
        <authorList>
            <person name="Baek J.H."/>
            <person name="Lee J.K."/>
            <person name="Choi D.G."/>
            <person name="Jeon C.O."/>
        </authorList>
    </citation>
    <scope>NUCLEOTIDE SEQUENCE</scope>
    <source>
        <strain evidence="3">BL</strain>
    </source>
</reference>
<gene>
    <name evidence="3" type="ORF">OD750_015695</name>
</gene>
<keyword evidence="2" id="KW-1134">Transmembrane beta strand</keyword>
<dbReference type="PROSITE" id="PS51257">
    <property type="entry name" value="PROKAR_LIPOPROTEIN"/>
    <property type="match status" value="1"/>
</dbReference>
<dbReference type="RefSeq" id="WP_263541630.1">
    <property type="nucleotide sequence ID" value="NZ_JAOVZO020000018.1"/>
</dbReference>
<dbReference type="Gene3D" id="2.20.200.10">
    <property type="entry name" value="Outer membrane efflux proteins (OEP)"/>
    <property type="match status" value="1"/>
</dbReference>
<keyword evidence="2" id="KW-0732">Signal</keyword>
<dbReference type="PANTHER" id="PTHR30203:SF25">
    <property type="entry name" value="OUTER MEMBRANE PROTEIN-RELATED"/>
    <property type="match status" value="1"/>
</dbReference>
<dbReference type="AlphaFoldDB" id="A0A9X3YKK3"/>
<dbReference type="GO" id="GO:0009279">
    <property type="term" value="C:cell outer membrane"/>
    <property type="evidence" value="ECO:0007669"/>
    <property type="project" value="UniProtKB-SubCell"/>
</dbReference>